<reference evidence="1" key="1">
    <citation type="submission" date="2024-05" db="EMBL/GenBank/DDBJ databases">
        <authorList>
            <person name="Luo Y.-C."/>
            <person name="Nicholds J."/>
            <person name="Mortimer T."/>
            <person name="Maboni G."/>
        </authorList>
    </citation>
    <scope>NUCLEOTIDE SEQUENCE</scope>
    <source>
        <strain evidence="1">151108</strain>
    </source>
</reference>
<keyword evidence="1" id="KW-0378">Hydrolase</keyword>
<sequence length="298" mass="33261">MLKGFAITPPIVGRISIGRIVEKNGKRLPEKDDQFTLTTQVQNHDGWMLHPAHEAQLKRSQATKLRTIPVMLPFNDPDLNLRAEYIQFNRETGRPVAISDGLTCQRRTGKGMETITCAATQDCCRHQSDTKPYGRLYVKIGDEDDLGVFIFRTTSYNSIRTLAARLRYYAAVSGGLLATLPLELKLRGKSTTQSYRTPIYYVDLVIRDGMTLRDAIQEARQADAERQAQGFDQAALDEAARLGFGNGSLEETDDDLPAVAEEFFPEQQQAHIQHPTPSVINGTNLSDKLKKKAEAVLP</sequence>
<proteinExistence type="predicted"/>
<dbReference type="RefSeq" id="WP_368647155.1">
    <property type="nucleotide sequence ID" value="NZ_CP158255.1"/>
</dbReference>
<accession>A0AB39D8M2</accession>
<protein>
    <submittedName>
        <fullName evidence="1">Hydrolase or metal-binding protein</fullName>
    </submittedName>
</protein>
<dbReference type="Pfam" id="PF18897">
    <property type="entry name" value="Gp3-like"/>
    <property type="match status" value="1"/>
</dbReference>
<evidence type="ECO:0000313" key="1">
    <source>
        <dbReference type="EMBL" id="XDJ50587.1"/>
    </source>
</evidence>
<organism evidence="1">
    <name type="scientific">Castellaniella ginsengisoli</name>
    <dbReference type="NCBI Taxonomy" id="546114"/>
    <lineage>
        <taxon>Bacteria</taxon>
        <taxon>Pseudomonadati</taxon>
        <taxon>Pseudomonadota</taxon>
        <taxon>Betaproteobacteria</taxon>
        <taxon>Burkholderiales</taxon>
        <taxon>Alcaligenaceae</taxon>
        <taxon>Castellaniella</taxon>
    </lineage>
</organism>
<gene>
    <name evidence="1" type="ORF">ABRZ09_01570</name>
</gene>
<dbReference type="GO" id="GO:0016787">
    <property type="term" value="F:hydrolase activity"/>
    <property type="evidence" value="ECO:0007669"/>
    <property type="project" value="UniProtKB-KW"/>
</dbReference>
<dbReference type="AlphaFoldDB" id="A0AB39D8M2"/>
<name>A0AB39D8M2_9BURK</name>
<dbReference type="InterPro" id="IPR043991">
    <property type="entry name" value="Gp3-like"/>
</dbReference>
<dbReference type="EMBL" id="CP158255">
    <property type="protein sequence ID" value="XDJ50587.1"/>
    <property type="molecule type" value="Genomic_DNA"/>
</dbReference>